<organism evidence="3 4">
    <name type="scientific">Novosphingobium capsulatum</name>
    <dbReference type="NCBI Taxonomy" id="13688"/>
    <lineage>
        <taxon>Bacteria</taxon>
        <taxon>Pseudomonadati</taxon>
        <taxon>Pseudomonadota</taxon>
        <taxon>Alphaproteobacteria</taxon>
        <taxon>Sphingomonadales</taxon>
        <taxon>Sphingomonadaceae</taxon>
        <taxon>Novosphingobium</taxon>
    </lineage>
</organism>
<dbReference type="InterPro" id="IPR002881">
    <property type="entry name" value="DUF58"/>
</dbReference>
<evidence type="ECO:0000256" key="1">
    <source>
        <dbReference type="SAM" id="Phobius"/>
    </source>
</evidence>
<dbReference type="CDD" id="cd00198">
    <property type="entry name" value="vWFA"/>
    <property type="match status" value="1"/>
</dbReference>
<gene>
    <name evidence="3" type="ORF">J2792_001401</name>
</gene>
<feature type="domain" description="DUF58" evidence="2">
    <location>
        <begin position="220"/>
        <end position="390"/>
    </location>
</feature>
<dbReference type="PANTHER" id="PTHR33608">
    <property type="entry name" value="BLL2464 PROTEIN"/>
    <property type="match status" value="1"/>
</dbReference>
<evidence type="ECO:0000259" key="2">
    <source>
        <dbReference type="Pfam" id="PF01882"/>
    </source>
</evidence>
<dbReference type="EMBL" id="JAVDRD010000003">
    <property type="protein sequence ID" value="MDR6510535.1"/>
    <property type="molecule type" value="Genomic_DNA"/>
</dbReference>
<comment type="caution">
    <text evidence="3">The sequence shown here is derived from an EMBL/GenBank/DDBJ whole genome shotgun (WGS) entry which is preliminary data.</text>
</comment>
<reference evidence="3 4" key="1">
    <citation type="submission" date="2023-07" db="EMBL/GenBank/DDBJ databases">
        <title>Sorghum-associated microbial communities from plants grown in Nebraska, USA.</title>
        <authorList>
            <person name="Schachtman D."/>
        </authorList>
    </citation>
    <scope>NUCLEOTIDE SEQUENCE [LARGE SCALE GENOMIC DNA]</scope>
    <source>
        <strain evidence="3 4">DS1027</strain>
    </source>
</reference>
<feature type="transmembrane region" description="Helical" evidence="1">
    <location>
        <begin position="49"/>
        <end position="71"/>
    </location>
</feature>
<feature type="transmembrane region" description="Helical" evidence="1">
    <location>
        <begin position="20"/>
        <end position="43"/>
    </location>
</feature>
<keyword evidence="1" id="KW-0812">Transmembrane</keyword>
<dbReference type="InterPro" id="IPR036465">
    <property type="entry name" value="vWFA_dom_sf"/>
</dbReference>
<proteinExistence type="predicted"/>
<accession>A0ABU1MJM2</accession>
<dbReference type="Proteomes" id="UP001184150">
    <property type="component" value="Unassembled WGS sequence"/>
</dbReference>
<dbReference type="RefSeq" id="WP_309804758.1">
    <property type="nucleotide sequence ID" value="NZ_JAVDRD010000003.1"/>
</dbReference>
<evidence type="ECO:0000313" key="4">
    <source>
        <dbReference type="Proteomes" id="UP001184150"/>
    </source>
</evidence>
<name>A0ABU1MJM2_9SPHN</name>
<keyword evidence="1" id="KW-0472">Membrane</keyword>
<dbReference type="Pfam" id="PF01882">
    <property type="entry name" value="DUF58"/>
    <property type="match status" value="1"/>
</dbReference>
<keyword evidence="1" id="KW-1133">Transmembrane helix</keyword>
<dbReference type="PANTHER" id="PTHR33608:SF3">
    <property type="entry name" value="SLR2013 PROTEIN"/>
    <property type="match status" value="1"/>
</dbReference>
<dbReference type="SUPFAM" id="SSF53300">
    <property type="entry name" value="vWA-like"/>
    <property type="match status" value="1"/>
</dbReference>
<sequence length="458" mass="49697">MPTLRFPRLRPSGPAAWPSLAVYPTARAVLLLALTAPAGLLLATLAPQAWIVAPAAGAVLIALVLLDALMAGRLHEARLAMAADAEVGQDVRFTLHAALAGTSGAPMAAIACDPRLADGGRVALPLVRDPAGEGSWSAQGSLFPSRRGTARIDTLWLRWSGPLGLGHRQVRRVLDQALRVWPDIAPVRSPALQIFLRDAAFGLVARRIRGEGTEFEALADYEPGMDRRRIDWKSSARHGRLFAKEYETERNNQIVFAFDCGQAMIEPLGGLPRLDRAITAALTTAWVALKAQDRVAVYGFAARPLALSPFVTATRDFARLQRSAAGFDYHGEEPNFTFAMATLATRLQRRSLVVVFSDFTDPTSAELMIESLGRLMERHRVLFVVMADAELAGLATASPDTLDAMARAVTATALQRQRALVLQRLRQMGVRVVEAPYEQIGTRLIDAYLGVKREGSLG</sequence>
<keyword evidence="4" id="KW-1185">Reference proteome</keyword>
<protein>
    <submittedName>
        <fullName evidence="3">Uncharacterized protein (DUF58 family)</fullName>
    </submittedName>
</protein>
<evidence type="ECO:0000313" key="3">
    <source>
        <dbReference type="EMBL" id="MDR6510535.1"/>
    </source>
</evidence>